<reference evidence="7" key="2">
    <citation type="submission" date="2020-04" db="EMBL/GenBank/DDBJ databases">
        <authorList>
            <consortium name="NCBI Genome Project"/>
        </authorList>
    </citation>
    <scope>NUCLEOTIDE SEQUENCE</scope>
    <source>
        <strain evidence="7">CBS 342.82</strain>
    </source>
</reference>
<dbReference type="GO" id="GO:0004848">
    <property type="term" value="F:ureidoglycolate hydrolase activity"/>
    <property type="evidence" value="ECO:0007669"/>
    <property type="project" value="InterPro"/>
</dbReference>
<reference evidence="7" key="1">
    <citation type="submission" date="2020-01" db="EMBL/GenBank/DDBJ databases">
        <authorList>
            <consortium name="DOE Joint Genome Institute"/>
            <person name="Haridas S."/>
            <person name="Albert R."/>
            <person name="Binder M."/>
            <person name="Bloem J."/>
            <person name="Labutti K."/>
            <person name="Salamov A."/>
            <person name="Andreopoulos B."/>
            <person name="Baker S.E."/>
            <person name="Barry K."/>
            <person name="Bills G."/>
            <person name="Bluhm B.H."/>
            <person name="Cannon C."/>
            <person name="Castanera R."/>
            <person name="Culley D.E."/>
            <person name="Daum C."/>
            <person name="Ezra D."/>
            <person name="Gonzalez J.B."/>
            <person name="Henrissat B."/>
            <person name="Kuo A."/>
            <person name="Liang C."/>
            <person name="Lipzen A."/>
            <person name="Lutzoni F."/>
            <person name="Magnuson J."/>
            <person name="Mondo S."/>
            <person name="Nolan M."/>
            <person name="Ohm R."/>
            <person name="Pangilinan J."/>
            <person name="Park H.-J."/>
            <person name="Ramirez L."/>
            <person name="Alfaro M."/>
            <person name="Sun H."/>
            <person name="Tritt A."/>
            <person name="Yoshinaga Y."/>
            <person name="Zwiers L.-H."/>
            <person name="Turgeon B.G."/>
            <person name="Goodwin S.B."/>
            <person name="Spatafora J.W."/>
            <person name="Crous P.W."/>
            <person name="Grigoriev I.V."/>
        </authorList>
    </citation>
    <scope>NUCLEOTIDE SEQUENCE</scope>
    <source>
        <strain evidence="7">CBS 342.82</strain>
    </source>
</reference>
<evidence type="ECO:0000313" key="6">
    <source>
        <dbReference type="Proteomes" id="UP000504637"/>
    </source>
</evidence>
<keyword evidence="3" id="KW-0456">Lyase</keyword>
<comment type="catalytic activity">
    <reaction evidence="4">
        <text>(S)-ureidoglycolate = urea + glyoxylate</text>
        <dbReference type="Rhea" id="RHEA:11304"/>
        <dbReference type="ChEBI" id="CHEBI:16199"/>
        <dbReference type="ChEBI" id="CHEBI:36655"/>
        <dbReference type="ChEBI" id="CHEBI:57296"/>
        <dbReference type="EC" id="4.3.2.3"/>
    </reaction>
</comment>
<sequence length="273" mass="30105">MSPQQKLTASRVIAIPGKPTRDSDFAEFGEIVHNPALHELDDAKYQSTSANQGTATKWLDVSRLSNHYNLAPSKFPARAVMNMFVCEPRELIHKEGADVLPIKILERHPFTSQTFIPIGVSPDDVDTRYLVVVAPTLPTSTRDEPAKASPVYPVPQPRRRRGLLERLRRGRPNLFTNDYTPTTTPQPLDRHGRSITPKGPGGPDLDRLQAFVLRGDQAVTYGPGTWHAPMIVLGRRMIDFVVVQHANDVPLEDCQEILIGANDGGSGLVVNVG</sequence>
<protein>
    <submittedName>
        <fullName evidence="7">Ureidoglycolate hydrolase</fullName>
    </submittedName>
</protein>
<keyword evidence="2" id="KW-0659">Purine metabolism</keyword>
<dbReference type="PANTHER" id="PTHR21221">
    <property type="entry name" value="UREIDOGLYCOLATE HYDROLASE"/>
    <property type="match status" value="1"/>
</dbReference>
<feature type="compositionally biased region" description="Polar residues" evidence="5">
    <location>
        <begin position="174"/>
        <end position="186"/>
    </location>
</feature>
<name>A0A6J3M9C9_9PEZI</name>
<feature type="region of interest" description="Disordered" evidence="5">
    <location>
        <begin position="173"/>
        <end position="202"/>
    </location>
</feature>
<dbReference type="InterPro" id="IPR024060">
    <property type="entry name" value="Ureidoglycolate_lyase_dom_sf"/>
</dbReference>
<dbReference type="RefSeq" id="XP_033461499.1">
    <property type="nucleotide sequence ID" value="XM_033600580.1"/>
</dbReference>
<accession>A0A6J3M9C9</accession>
<dbReference type="Proteomes" id="UP000504637">
    <property type="component" value="Unplaced"/>
</dbReference>
<dbReference type="GeneID" id="54358380"/>
<dbReference type="PANTHER" id="PTHR21221:SF1">
    <property type="entry name" value="UREIDOGLYCOLATE LYASE"/>
    <property type="match status" value="1"/>
</dbReference>
<dbReference type="InterPro" id="IPR011051">
    <property type="entry name" value="RmlC_Cupin_sf"/>
</dbReference>
<dbReference type="GO" id="GO:0000256">
    <property type="term" value="P:allantoin catabolic process"/>
    <property type="evidence" value="ECO:0007669"/>
    <property type="project" value="InterPro"/>
</dbReference>
<feature type="non-terminal residue" evidence="7">
    <location>
        <position position="273"/>
    </location>
</feature>
<dbReference type="SUPFAM" id="SSF51182">
    <property type="entry name" value="RmlC-like cupins"/>
    <property type="match status" value="1"/>
</dbReference>
<dbReference type="CDD" id="cd20298">
    <property type="entry name" value="cupin_UAH"/>
    <property type="match status" value="1"/>
</dbReference>
<proteinExistence type="predicted"/>
<reference evidence="7" key="3">
    <citation type="submission" date="2025-08" db="UniProtKB">
        <authorList>
            <consortium name="RefSeq"/>
        </authorList>
    </citation>
    <scope>IDENTIFICATION</scope>
    <source>
        <strain evidence="7">CBS 342.82</strain>
    </source>
</reference>
<dbReference type="AlphaFoldDB" id="A0A6J3M9C9"/>
<evidence type="ECO:0000256" key="4">
    <source>
        <dbReference type="ARBA" id="ARBA00047684"/>
    </source>
</evidence>
<dbReference type="GO" id="GO:0006144">
    <property type="term" value="P:purine nucleobase metabolic process"/>
    <property type="evidence" value="ECO:0007669"/>
    <property type="project" value="UniProtKB-KW"/>
</dbReference>
<dbReference type="GO" id="GO:0050385">
    <property type="term" value="F:ureidoglycolate lyase activity"/>
    <property type="evidence" value="ECO:0007669"/>
    <property type="project" value="UniProtKB-EC"/>
</dbReference>
<keyword evidence="6" id="KW-1185">Reference proteome</keyword>
<evidence type="ECO:0000256" key="3">
    <source>
        <dbReference type="ARBA" id="ARBA00023239"/>
    </source>
</evidence>
<dbReference type="OrthoDB" id="10266039at2759"/>
<evidence type="ECO:0000256" key="5">
    <source>
        <dbReference type="SAM" id="MobiDB-lite"/>
    </source>
</evidence>
<evidence type="ECO:0000256" key="2">
    <source>
        <dbReference type="ARBA" id="ARBA00022631"/>
    </source>
</evidence>
<evidence type="ECO:0000313" key="7">
    <source>
        <dbReference type="RefSeq" id="XP_033461499.1"/>
    </source>
</evidence>
<dbReference type="InterPro" id="IPR047233">
    <property type="entry name" value="UAH_cupin"/>
</dbReference>
<organism evidence="7">
    <name type="scientific">Dissoconium aciculare CBS 342.82</name>
    <dbReference type="NCBI Taxonomy" id="1314786"/>
    <lineage>
        <taxon>Eukaryota</taxon>
        <taxon>Fungi</taxon>
        <taxon>Dikarya</taxon>
        <taxon>Ascomycota</taxon>
        <taxon>Pezizomycotina</taxon>
        <taxon>Dothideomycetes</taxon>
        <taxon>Dothideomycetidae</taxon>
        <taxon>Mycosphaerellales</taxon>
        <taxon>Dissoconiaceae</taxon>
        <taxon>Dissoconium</taxon>
    </lineage>
</organism>
<dbReference type="Pfam" id="PF04115">
    <property type="entry name" value="Ureidogly_lyase"/>
    <property type="match status" value="1"/>
</dbReference>
<gene>
    <name evidence="7" type="ORF">K489DRAFT_307125</name>
</gene>
<comment type="subunit">
    <text evidence="1">Homodimer.</text>
</comment>
<dbReference type="Gene3D" id="2.60.120.480">
    <property type="entry name" value="Ureidoglycolate hydrolase"/>
    <property type="match status" value="1"/>
</dbReference>
<evidence type="ECO:0000256" key="1">
    <source>
        <dbReference type="ARBA" id="ARBA00011738"/>
    </source>
</evidence>
<dbReference type="InterPro" id="IPR007247">
    <property type="entry name" value="Ureidogly_lyase"/>
</dbReference>
<keyword evidence="7" id="KW-0378">Hydrolase</keyword>